<evidence type="ECO:0000313" key="1">
    <source>
        <dbReference type="EMBL" id="PWK76491.1"/>
    </source>
</evidence>
<gene>
    <name evidence="1" type="ORF">LX99_03357</name>
</gene>
<keyword evidence="2" id="KW-1185">Reference proteome</keyword>
<sequence length="40" mass="4767">MNLPVKISTEYEPQMNFFIKSRRFALQDNKSCYLAVNLKQ</sequence>
<reference evidence="1 2" key="1">
    <citation type="submission" date="2018-05" db="EMBL/GenBank/DDBJ databases">
        <title>Genomic Encyclopedia of Archaeal and Bacterial Type Strains, Phase II (KMG-II): from individual species to whole genera.</title>
        <authorList>
            <person name="Goeker M."/>
        </authorList>
    </citation>
    <scope>NUCLEOTIDE SEQUENCE [LARGE SCALE GENOMIC DNA]</scope>
    <source>
        <strain evidence="1 2">DSM 19975</strain>
    </source>
</reference>
<accession>A0A316H910</accession>
<evidence type="ECO:0000313" key="2">
    <source>
        <dbReference type="Proteomes" id="UP000245678"/>
    </source>
</evidence>
<protein>
    <submittedName>
        <fullName evidence="1">Uncharacterized protein</fullName>
    </submittedName>
</protein>
<proteinExistence type="predicted"/>
<comment type="caution">
    <text evidence="1">The sequence shown here is derived from an EMBL/GenBank/DDBJ whole genome shotgun (WGS) entry which is preliminary data.</text>
</comment>
<dbReference type="AlphaFoldDB" id="A0A316H910"/>
<dbReference type="EMBL" id="QGHA01000006">
    <property type="protein sequence ID" value="PWK76491.1"/>
    <property type="molecule type" value="Genomic_DNA"/>
</dbReference>
<name>A0A316H910_9SPHI</name>
<dbReference type="Proteomes" id="UP000245678">
    <property type="component" value="Unassembled WGS sequence"/>
</dbReference>
<organism evidence="1 2">
    <name type="scientific">Mucilaginibacter oryzae</name>
    <dbReference type="NCBI Taxonomy" id="468058"/>
    <lineage>
        <taxon>Bacteria</taxon>
        <taxon>Pseudomonadati</taxon>
        <taxon>Bacteroidota</taxon>
        <taxon>Sphingobacteriia</taxon>
        <taxon>Sphingobacteriales</taxon>
        <taxon>Sphingobacteriaceae</taxon>
        <taxon>Mucilaginibacter</taxon>
    </lineage>
</organism>